<dbReference type="PROSITE" id="PS51186">
    <property type="entry name" value="GNAT"/>
    <property type="match status" value="1"/>
</dbReference>
<reference evidence="4" key="1">
    <citation type="submission" date="2023-06" db="EMBL/GenBank/DDBJ databases">
        <title>Phylogenetic Diversity of Rhizobium strains.</title>
        <authorList>
            <person name="Moura F.T."/>
            <person name="Helene L.C.F."/>
            <person name="Hungria M."/>
        </authorList>
    </citation>
    <scope>NUCLEOTIDE SEQUENCE</scope>
    <source>
        <strain evidence="4">CCGE526</strain>
    </source>
</reference>
<keyword evidence="1 4" id="KW-0808">Transferase</keyword>
<organism evidence="4 5">
    <name type="scientific">Rhizobium mayense</name>
    <dbReference type="NCBI Taxonomy" id="1312184"/>
    <lineage>
        <taxon>Bacteria</taxon>
        <taxon>Pseudomonadati</taxon>
        <taxon>Pseudomonadota</taxon>
        <taxon>Alphaproteobacteria</taxon>
        <taxon>Hyphomicrobiales</taxon>
        <taxon>Rhizobiaceae</taxon>
        <taxon>Rhizobium/Agrobacterium group</taxon>
        <taxon>Rhizobium</taxon>
    </lineage>
</organism>
<dbReference type="CDD" id="cd04301">
    <property type="entry name" value="NAT_SF"/>
    <property type="match status" value="1"/>
</dbReference>
<feature type="domain" description="N-acetyltransferase" evidence="3">
    <location>
        <begin position="3"/>
        <end position="144"/>
    </location>
</feature>
<keyword evidence="5" id="KW-1185">Reference proteome</keyword>
<evidence type="ECO:0000313" key="4">
    <source>
        <dbReference type="EMBL" id="MDL2399193.1"/>
    </source>
</evidence>
<dbReference type="PANTHER" id="PTHR43072">
    <property type="entry name" value="N-ACETYLTRANSFERASE"/>
    <property type="match status" value="1"/>
</dbReference>
<name>A0ABT7JS62_9HYPH</name>
<protein>
    <submittedName>
        <fullName evidence="4">GNAT family N-acetyltransferase</fullName>
        <ecNumber evidence="4">2.3.1.-</ecNumber>
    </submittedName>
</protein>
<dbReference type="EMBL" id="JARFYM010000005">
    <property type="protein sequence ID" value="MDL2399193.1"/>
    <property type="molecule type" value="Genomic_DNA"/>
</dbReference>
<sequence>MSFVTRCFTPADYLGARSLWETTDGVGLSSADEEHAILAYLARNPGLSFVAEDKGNIVGTILVGHDGRRGLIHHLAVAASHRRQGIAKSLLDAGIAALREAQIEKCHLYVFEDNANGRAFWEAAGASRRVELALYSLPVAAPLS</sequence>
<dbReference type="Gene3D" id="3.40.630.30">
    <property type="match status" value="1"/>
</dbReference>
<dbReference type="EC" id="2.3.1.-" evidence="4"/>
<dbReference type="Proteomes" id="UP001172645">
    <property type="component" value="Unassembled WGS sequence"/>
</dbReference>
<dbReference type="GO" id="GO:0016746">
    <property type="term" value="F:acyltransferase activity"/>
    <property type="evidence" value="ECO:0007669"/>
    <property type="project" value="UniProtKB-KW"/>
</dbReference>
<accession>A0ABT7JS62</accession>
<keyword evidence="2 4" id="KW-0012">Acyltransferase</keyword>
<dbReference type="SUPFAM" id="SSF55729">
    <property type="entry name" value="Acyl-CoA N-acyltransferases (Nat)"/>
    <property type="match status" value="1"/>
</dbReference>
<evidence type="ECO:0000256" key="2">
    <source>
        <dbReference type="ARBA" id="ARBA00023315"/>
    </source>
</evidence>
<dbReference type="Pfam" id="PF00583">
    <property type="entry name" value="Acetyltransf_1"/>
    <property type="match status" value="1"/>
</dbReference>
<dbReference type="RefSeq" id="WP_285868118.1">
    <property type="nucleotide sequence ID" value="NZ_JARFYM010000005.1"/>
</dbReference>
<dbReference type="InterPro" id="IPR000182">
    <property type="entry name" value="GNAT_dom"/>
</dbReference>
<evidence type="ECO:0000313" key="5">
    <source>
        <dbReference type="Proteomes" id="UP001172645"/>
    </source>
</evidence>
<evidence type="ECO:0000259" key="3">
    <source>
        <dbReference type="PROSITE" id="PS51186"/>
    </source>
</evidence>
<dbReference type="PANTHER" id="PTHR43072:SF51">
    <property type="entry name" value="ABC SUPERFAMILY TRANSPORT PROTEIN"/>
    <property type="match status" value="1"/>
</dbReference>
<dbReference type="InterPro" id="IPR016181">
    <property type="entry name" value="Acyl_CoA_acyltransferase"/>
</dbReference>
<comment type="caution">
    <text evidence="4">The sequence shown here is derived from an EMBL/GenBank/DDBJ whole genome shotgun (WGS) entry which is preliminary data.</text>
</comment>
<evidence type="ECO:0000256" key="1">
    <source>
        <dbReference type="ARBA" id="ARBA00022679"/>
    </source>
</evidence>
<gene>
    <name evidence="4" type="ORF">PY649_09835</name>
</gene>
<proteinExistence type="predicted"/>